<dbReference type="CDD" id="cd00082">
    <property type="entry name" value="HisKA"/>
    <property type="match status" value="1"/>
</dbReference>
<dbReference type="InterPro" id="IPR004358">
    <property type="entry name" value="Sig_transdc_His_kin-like_C"/>
</dbReference>
<dbReference type="InterPro" id="IPR036097">
    <property type="entry name" value="HisK_dim/P_sf"/>
</dbReference>
<dbReference type="eggNOG" id="COG2205">
    <property type="taxonomic scope" value="Bacteria"/>
</dbReference>
<dbReference type="EMBL" id="CP002606">
    <property type="protein sequence ID" value="AEA33670.1"/>
    <property type="molecule type" value="Genomic_DNA"/>
</dbReference>
<dbReference type="InterPro" id="IPR036890">
    <property type="entry name" value="HATPase_C_sf"/>
</dbReference>
<gene>
    <name evidence="9" type="ordered locus">Hipma_0700</name>
</gene>
<feature type="transmembrane region" description="Helical" evidence="7">
    <location>
        <begin position="15"/>
        <end position="34"/>
    </location>
</feature>
<reference evidence="9 10" key="1">
    <citation type="journal article" date="2011" name="Stand. Genomic Sci.">
        <title>Complete genome sequence of the thermophilic sulfur-reducer Hippea maritima type strain (MH(2)).</title>
        <authorList>
            <person name="Huntemann M."/>
            <person name="Lu M."/>
            <person name="Nolan M."/>
            <person name="Lapidus A."/>
            <person name="Lucas S."/>
            <person name="Hammon N."/>
            <person name="Deshpande S."/>
            <person name="Cheng J.F."/>
            <person name="Tapia R."/>
            <person name="Han C."/>
            <person name="Goodwin L."/>
            <person name="Pitluck S."/>
            <person name="Liolios K."/>
            <person name="Pagani I."/>
            <person name="Ivanova N."/>
            <person name="Ovchinikova G."/>
            <person name="Pati A."/>
            <person name="Chen A."/>
            <person name="Palaniappan K."/>
            <person name="Land M."/>
            <person name="Hauser L."/>
            <person name="Jeffries C.D."/>
            <person name="Detter J.C."/>
            <person name="Brambilla E.M."/>
            <person name="Rohde M."/>
            <person name="Spring S."/>
            <person name="Goker M."/>
            <person name="Woyke T."/>
            <person name="Bristow J."/>
            <person name="Eisen J.A."/>
            <person name="Markowitz V."/>
            <person name="Hugenholtz P."/>
            <person name="Kyrpides N.C."/>
            <person name="Klenk H.P."/>
            <person name="Mavromatis K."/>
        </authorList>
    </citation>
    <scope>NUCLEOTIDE SEQUENCE [LARGE SCALE GENOMIC DNA]</scope>
    <source>
        <strain evidence="10">ATCC 700847 / DSM 10411 / MH2</strain>
    </source>
</reference>
<feature type="transmembrane region" description="Helical" evidence="7">
    <location>
        <begin position="77"/>
        <end position="95"/>
    </location>
</feature>
<evidence type="ECO:0000313" key="10">
    <source>
        <dbReference type="Proteomes" id="UP000008139"/>
    </source>
</evidence>
<proteinExistence type="predicted"/>
<dbReference type="Gene3D" id="1.10.287.130">
    <property type="match status" value="1"/>
</dbReference>
<evidence type="ECO:0000256" key="5">
    <source>
        <dbReference type="ARBA" id="ARBA00022777"/>
    </source>
</evidence>
<dbReference type="EC" id="2.7.13.3" evidence="2"/>
<protein>
    <recommendedName>
        <fullName evidence="2">histidine kinase</fullName>
        <ecNumber evidence="2">2.7.13.3</ecNumber>
    </recommendedName>
</protein>
<keyword evidence="7" id="KW-0472">Membrane</keyword>
<dbReference type="Pfam" id="PF00512">
    <property type="entry name" value="HisKA"/>
    <property type="match status" value="1"/>
</dbReference>
<keyword evidence="7" id="KW-1133">Transmembrane helix</keyword>
<evidence type="ECO:0000256" key="2">
    <source>
        <dbReference type="ARBA" id="ARBA00012438"/>
    </source>
</evidence>
<organism evidence="9 10">
    <name type="scientific">Hippea maritima (strain ATCC 700847 / DSM 10411 / MH2)</name>
    <dbReference type="NCBI Taxonomy" id="760142"/>
    <lineage>
        <taxon>Bacteria</taxon>
        <taxon>Pseudomonadati</taxon>
        <taxon>Campylobacterota</taxon>
        <taxon>Desulfurellia</taxon>
        <taxon>Desulfurellales</taxon>
        <taxon>Hippeaceae</taxon>
        <taxon>Hippea</taxon>
    </lineage>
</organism>
<dbReference type="InterPro" id="IPR003661">
    <property type="entry name" value="HisK_dim/P_dom"/>
</dbReference>
<evidence type="ECO:0000256" key="3">
    <source>
        <dbReference type="ARBA" id="ARBA00022553"/>
    </source>
</evidence>
<feature type="domain" description="Histidine kinase" evidence="8">
    <location>
        <begin position="223"/>
        <end position="432"/>
    </location>
</feature>
<accession>F2LV86</accession>
<feature type="transmembrane region" description="Helical" evidence="7">
    <location>
        <begin position="107"/>
        <end position="140"/>
    </location>
</feature>
<keyword evidence="4" id="KW-0808">Transferase</keyword>
<dbReference type="GO" id="GO:0000155">
    <property type="term" value="F:phosphorelay sensor kinase activity"/>
    <property type="evidence" value="ECO:0007669"/>
    <property type="project" value="InterPro"/>
</dbReference>
<feature type="coiled-coil region" evidence="6">
    <location>
        <begin position="173"/>
        <end position="221"/>
    </location>
</feature>
<dbReference type="InterPro" id="IPR003594">
    <property type="entry name" value="HATPase_dom"/>
</dbReference>
<comment type="catalytic activity">
    <reaction evidence="1">
        <text>ATP + protein L-histidine = ADP + protein N-phospho-L-histidine.</text>
        <dbReference type="EC" id="2.7.13.3"/>
    </reaction>
</comment>
<dbReference type="InterPro" id="IPR005467">
    <property type="entry name" value="His_kinase_dom"/>
</dbReference>
<dbReference type="PANTHER" id="PTHR43304">
    <property type="entry name" value="PHYTOCHROME-LIKE PROTEIN CPH1"/>
    <property type="match status" value="1"/>
</dbReference>
<evidence type="ECO:0000256" key="4">
    <source>
        <dbReference type="ARBA" id="ARBA00022679"/>
    </source>
</evidence>
<feature type="transmembrane region" description="Helical" evidence="7">
    <location>
        <begin position="46"/>
        <end position="68"/>
    </location>
</feature>
<keyword evidence="7" id="KW-0812">Transmembrane</keyword>
<dbReference type="SUPFAM" id="SSF55874">
    <property type="entry name" value="ATPase domain of HSP90 chaperone/DNA topoisomerase II/histidine kinase"/>
    <property type="match status" value="1"/>
</dbReference>
<dbReference type="OrthoDB" id="9808844at2"/>
<evidence type="ECO:0000256" key="6">
    <source>
        <dbReference type="SAM" id="Coils"/>
    </source>
</evidence>
<keyword evidence="5 9" id="KW-0418">Kinase</keyword>
<dbReference type="InParanoid" id="F2LV86"/>
<sequence>MVKTDYFADVLKTNLLILFVRLLSVSGAVIWVTYPNLYLANLNKLQIIYVYNIIIYIYTALFVIRFFIPKHSKRSEVFCLFSFIFDQIVISYFTYNTGGFPSPFYSGYFVVITLSAFVLGTKLSLLVAFFGAAFYVMFNYTYGIGIYNIVEIIYRIIPFFIIALPTGVLSDLAEKHLEEIGSLNEELKEKNRKLGDSLFKIERMQRQLIKREKENALLELTESVAHRLRNPLMSLGGMASILEKKIKKGANPEELVKYIDYIKSESKNISSIINNLLEMSDKNVELKFVKLDVLMDAVLSEFDLEIKKNNIKVNLNVENMPPIRTDEKKLKIALHNIIDNCVKVMKNGGELSIAVATSKSVRNTVEITIKDTGPGIPKSIIKNIFKPFESGGSVKKGVGLPIAKHSIEILGGELYIESEIGKGTTFKILLPM</sequence>
<evidence type="ECO:0000256" key="7">
    <source>
        <dbReference type="SAM" id="Phobius"/>
    </source>
</evidence>
<dbReference type="STRING" id="760142.Hipma_0700"/>
<dbReference type="Proteomes" id="UP000008139">
    <property type="component" value="Chromosome"/>
</dbReference>
<reference evidence="10" key="2">
    <citation type="submission" date="2011-03" db="EMBL/GenBank/DDBJ databases">
        <title>The complete genome of Hippea maritima DSM 10411.</title>
        <authorList>
            <consortium name="US DOE Joint Genome Institute (JGI-PGF)"/>
            <person name="Lucas S."/>
            <person name="Copeland A."/>
            <person name="Lapidus A."/>
            <person name="Bruce D."/>
            <person name="Goodwin L."/>
            <person name="Pitluck S."/>
            <person name="Peters L."/>
            <person name="Kyrpides N."/>
            <person name="Mavromatis K."/>
            <person name="Pagani I."/>
            <person name="Ivanova N."/>
            <person name="Mikhailova N."/>
            <person name="Lu M."/>
            <person name="Detter J.C."/>
            <person name="Tapia R."/>
            <person name="Han C."/>
            <person name="Land M."/>
            <person name="Hauser L."/>
            <person name="Markowitz V."/>
            <person name="Cheng J.-F."/>
            <person name="Hugenholtz P."/>
            <person name="Woyke T."/>
            <person name="Wu D."/>
            <person name="Spring S."/>
            <person name="Schroeder M."/>
            <person name="Brambilla E."/>
            <person name="Klenk H.-P."/>
            <person name="Eisen J.A."/>
        </authorList>
    </citation>
    <scope>NUCLEOTIDE SEQUENCE [LARGE SCALE GENOMIC DNA]</scope>
    <source>
        <strain evidence="10">ATCC 700847 / DSM 10411 / MH2</strain>
    </source>
</reference>
<dbReference type="AlphaFoldDB" id="F2LV86"/>
<dbReference type="Gene3D" id="3.30.565.10">
    <property type="entry name" value="Histidine kinase-like ATPase, C-terminal domain"/>
    <property type="match status" value="1"/>
</dbReference>
<evidence type="ECO:0000259" key="8">
    <source>
        <dbReference type="PROSITE" id="PS50109"/>
    </source>
</evidence>
<dbReference type="PROSITE" id="PS50109">
    <property type="entry name" value="HIS_KIN"/>
    <property type="match status" value="1"/>
</dbReference>
<dbReference type="PANTHER" id="PTHR43304:SF1">
    <property type="entry name" value="PAC DOMAIN-CONTAINING PROTEIN"/>
    <property type="match status" value="1"/>
</dbReference>
<dbReference type="RefSeq" id="WP_013681711.1">
    <property type="nucleotide sequence ID" value="NC_015318.1"/>
</dbReference>
<feature type="transmembrane region" description="Helical" evidence="7">
    <location>
        <begin position="152"/>
        <end position="170"/>
    </location>
</feature>
<dbReference type="KEGG" id="hmr:Hipma_0700"/>
<evidence type="ECO:0000256" key="1">
    <source>
        <dbReference type="ARBA" id="ARBA00000085"/>
    </source>
</evidence>
<dbReference type="HOGENOM" id="CLU_648485_0_0_7"/>
<dbReference type="FunCoup" id="F2LV86">
    <property type="interactions" value="50"/>
</dbReference>
<dbReference type="InterPro" id="IPR052162">
    <property type="entry name" value="Sensor_kinase/Photoreceptor"/>
</dbReference>
<dbReference type="Pfam" id="PF02518">
    <property type="entry name" value="HATPase_c"/>
    <property type="match status" value="1"/>
</dbReference>
<evidence type="ECO:0000313" key="9">
    <source>
        <dbReference type="EMBL" id="AEA33670.1"/>
    </source>
</evidence>
<keyword evidence="3" id="KW-0597">Phosphoprotein</keyword>
<dbReference type="SMART" id="SM00388">
    <property type="entry name" value="HisKA"/>
    <property type="match status" value="1"/>
</dbReference>
<keyword evidence="10" id="KW-1185">Reference proteome</keyword>
<dbReference type="PRINTS" id="PR00344">
    <property type="entry name" value="BCTRLSENSOR"/>
</dbReference>
<name>F2LV86_HIPMA</name>
<dbReference type="SUPFAM" id="SSF47384">
    <property type="entry name" value="Homodimeric domain of signal transducing histidine kinase"/>
    <property type="match status" value="1"/>
</dbReference>
<dbReference type="SMART" id="SM00387">
    <property type="entry name" value="HATPase_c"/>
    <property type="match status" value="1"/>
</dbReference>
<keyword evidence="6" id="KW-0175">Coiled coil</keyword>